<dbReference type="CDD" id="cd03138">
    <property type="entry name" value="GATase1_AraC_2"/>
    <property type="match status" value="1"/>
</dbReference>
<dbReference type="Pfam" id="PF01965">
    <property type="entry name" value="DJ-1_PfpI"/>
    <property type="match status" value="1"/>
</dbReference>
<dbReference type="EMBL" id="JAAONZ010000020">
    <property type="protein sequence ID" value="NHO67808.1"/>
    <property type="molecule type" value="Genomic_DNA"/>
</dbReference>
<dbReference type="InterPro" id="IPR018060">
    <property type="entry name" value="HTH_AraC"/>
</dbReference>
<comment type="caution">
    <text evidence="4">The sequence shown here is derived from an EMBL/GenBank/DDBJ whole genome shotgun (WGS) entry which is preliminary data.</text>
</comment>
<accession>A0A9E5MP83</accession>
<keyword evidence="2" id="KW-0804">Transcription</keyword>
<dbReference type="InterPro" id="IPR029062">
    <property type="entry name" value="Class_I_gatase-like"/>
</dbReference>
<dbReference type="RefSeq" id="WP_167191206.1">
    <property type="nucleotide sequence ID" value="NZ_JAAONZ010000020.1"/>
</dbReference>
<keyword evidence="1" id="KW-0805">Transcription regulation</keyword>
<proteinExistence type="predicted"/>
<dbReference type="InterPro" id="IPR002818">
    <property type="entry name" value="DJ-1/PfpI"/>
</dbReference>
<evidence type="ECO:0000313" key="5">
    <source>
        <dbReference type="Proteomes" id="UP000787472"/>
    </source>
</evidence>
<dbReference type="SMART" id="SM00342">
    <property type="entry name" value="HTH_ARAC"/>
    <property type="match status" value="1"/>
</dbReference>
<evidence type="ECO:0000313" key="4">
    <source>
        <dbReference type="EMBL" id="NHO67808.1"/>
    </source>
</evidence>
<dbReference type="PANTHER" id="PTHR43130:SF11">
    <property type="entry name" value="TRANSCRIPTIONAL REGULATORY PROTEIN"/>
    <property type="match status" value="1"/>
</dbReference>
<evidence type="ECO:0000256" key="2">
    <source>
        <dbReference type="ARBA" id="ARBA00023163"/>
    </source>
</evidence>
<organism evidence="4 5">
    <name type="scientific">Pseudomaricurvus hydrocarbonicus</name>
    <dbReference type="NCBI Taxonomy" id="1470433"/>
    <lineage>
        <taxon>Bacteria</taxon>
        <taxon>Pseudomonadati</taxon>
        <taxon>Pseudomonadota</taxon>
        <taxon>Gammaproteobacteria</taxon>
        <taxon>Cellvibrionales</taxon>
        <taxon>Cellvibrionaceae</taxon>
        <taxon>Pseudomaricurvus</taxon>
    </lineage>
</organism>
<dbReference type="PROSITE" id="PS01124">
    <property type="entry name" value="HTH_ARAC_FAMILY_2"/>
    <property type="match status" value="1"/>
</dbReference>
<dbReference type="Pfam" id="PF12833">
    <property type="entry name" value="HTH_18"/>
    <property type="match status" value="1"/>
</dbReference>
<dbReference type="PANTHER" id="PTHR43130">
    <property type="entry name" value="ARAC-FAMILY TRANSCRIPTIONAL REGULATOR"/>
    <property type="match status" value="1"/>
</dbReference>
<dbReference type="GO" id="GO:0003700">
    <property type="term" value="F:DNA-binding transcription factor activity"/>
    <property type="evidence" value="ECO:0007669"/>
    <property type="project" value="InterPro"/>
</dbReference>
<feature type="domain" description="HTH araC/xylS-type" evidence="3">
    <location>
        <begin position="239"/>
        <end position="337"/>
    </location>
</feature>
<sequence>MAEKTTDSGSGQLRVLILAIPETAGSALYGMVDVLNAAGNLWQTLVRSDAGFNPFEVNIVSSQKQVFSCGNRIPVMPDCAIDTAADADIIILPELWLGPDQSIKGRYPQIMDWLRQHYQQGGFIYSACSGSIMLAESGLLDGCSATSHWGYQDLFKQQYPLVKFTPGPNLVFADANGRIVTAGGTTSWHDLAIHIISRHVSTGEAVRIAKVYLLKWHGEGQLPYASLNLNVLHNDSVVKKCEQWLKDHYREKDALPKVLLYAKLPERTLKRRFKAATGHSLVTYIQNLRIEEAKQLLESTQLTTDDISVQISYEDTSFFRRLFKRLTGLSPSQYRRMFQPLSALGKDQGK</sequence>
<evidence type="ECO:0000259" key="3">
    <source>
        <dbReference type="PROSITE" id="PS01124"/>
    </source>
</evidence>
<dbReference type="Gene3D" id="3.40.50.880">
    <property type="match status" value="1"/>
</dbReference>
<reference evidence="4" key="1">
    <citation type="submission" date="2020-03" db="EMBL/GenBank/DDBJ databases">
        <authorList>
            <person name="Guo F."/>
        </authorList>
    </citation>
    <scope>NUCLEOTIDE SEQUENCE</scope>
    <source>
        <strain evidence="4">JCM 30134</strain>
    </source>
</reference>
<protein>
    <submittedName>
        <fullName evidence="4">Helix-turn-helix domain-containing protein</fullName>
    </submittedName>
</protein>
<gene>
    <name evidence="4" type="ORF">G8770_19865</name>
</gene>
<dbReference type="GO" id="GO:0043565">
    <property type="term" value="F:sequence-specific DNA binding"/>
    <property type="evidence" value="ECO:0007669"/>
    <property type="project" value="InterPro"/>
</dbReference>
<dbReference type="Gene3D" id="1.10.10.60">
    <property type="entry name" value="Homeodomain-like"/>
    <property type="match status" value="1"/>
</dbReference>
<dbReference type="InterPro" id="IPR052158">
    <property type="entry name" value="INH-QAR"/>
</dbReference>
<dbReference type="Proteomes" id="UP000787472">
    <property type="component" value="Unassembled WGS sequence"/>
</dbReference>
<keyword evidence="5" id="KW-1185">Reference proteome</keyword>
<dbReference type="SUPFAM" id="SSF46689">
    <property type="entry name" value="Homeodomain-like"/>
    <property type="match status" value="1"/>
</dbReference>
<name>A0A9E5MP83_9GAMM</name>
<dbReference type="AlphaFoldDB" id="A0A9E5MP83"/>
<evidence type="ECO:0000256" key="1">
    <source>
        <dbReference type="ARBA" id="ARBA00023015"/>
    </source>
</evidence>
<dbReference type="InterPro" id="IPR009057">
    <property type="entry name" value="Homeodomain-like_sf"/>
</dbReference>
<dbReference type="SUPFAM" id="SSF52317">
    <property type="entry name" value="Class I glutamine amidotransferase-like"/>
    <property type="match status" value="1"/>
</dbReference>